<dbReference type="Proteomes" id="UP000176944">
    <property type="component" value="Chromosome"/>
</dbReference>
<proteinExistence type="predicted"/>
<dbReference type="EMBL" id="CP017708">
    <property type="protein sequence ID" value="WAN69202.1"/>
    <property type="molecule type" value="Genomic_DNA"/>
</dbReference>
<reference evidence="1" key="2">
    <citation type="submission" date="2022-10" db="EMBL/GenBank/DDBJ databases">
        <authorList>
            <person name="Ngo T.-E."/>
        </authorList>
    </citation>
    <scope>NUCLEOTIDE SEQUENCE</scope>
    <source>
        <strain evidence="1">JHB</strain>
    </source>
</reference>
<protein>
    <submittedName>
        <fullName evidence="1">Uncharacterized protein</fullName>
    </submittedName>
</protein>
<sequence length="41" mass="4721">MGILLLEIFINENDSVYHSYDTPCSLFPVPCYLLPILNSKF</sequence>
<gene>
    <name evidence="1" type="ORF">BJP36_43360</name>
</gene>
<organism evidence="1">
    <name type="scientific">Moorena producens (strain JHB)</name>
    <dbReference type="NCBI Taxonomy" id="1454205"/>
    <lineage>
        <taxon>Bacteria</taxon>
        <taxon>Bacillati</taxon>
        <taxon>Cyanobacteriota</taxon>
        <taxon>Cyanophyceae</taxon>
        <taxon>Coleofasciculales</taxon>
        <taxon>Coleofasciculaceae</taxon>
        <taxon>Moorena</taxon>
    </lineage>
</organism>
<reference evidence="1" key="1">
    <citation type="journal article" date="2017" name="Proc. Natl. Acad. Sci. U.S.A.">
        <title>Comparative genomics uncovers the prolific and distinctive metabolic potential of the cyanobacterial genus Moorea.</title>
        <authorList>
            <person name="Leao T."/>
            <person name="Castelao G."/>
            <person name="Korobeynikov A."/>
            <person name="Monroe E.A."/>
            <person name="Podell S."/>
            <person name="Glukhov E."/>
            <person name="Allen E.E."/>
            <person name="Gerwick W.H."/>
            <person name="Gerwick L."/>
        </authorList>
    </citation>
    <scope>NUCLEOTIDE SEQUENCE</scope>
    <source>
        <strain evidence="1">JHB</strain>
    </source>
</reference>
<name>A0A9Q9ST71_MOOP1</name>
<dbReference type="AlphaFoldDB" id="A0A9Q9ST71"/>
<accession>A0A9Q9ST71</accession>
<evidence type="ECO:0000313" key="1">
    <source>
        <dbReference type="EMBL" id="WAN69202.1"/>
    </source>
</evidence>